<accession>A0ABU4G7Q3</accession>
<feature type="transmembrane region" description="Helical" evidence="1">
    <location>
        <begin position="214"/>
        <end position="238"/>
    </location>
</feature>
<organism evidence="2 3">
    <name type="scientific">Sporosarcina saromensis</name>
    <dbReference type="NCBI Taxonomy" id="359365"/>
    <lineage>
        <taxon>Bacteria</taxon>
        <taxon>Bacillati</taxon>
        <taxon>Bacillota</taxon>
        <taxon>Bacilli</taxon>
        <taxon>Bacillales</taxon>
        <taxon>Caryophanaceae</taxon>
        <taxon>Sporosarcina</taxon>
    </lineage>
</organism>
<proteinExistence type="predicted"/>
<keyword evidence="1" id="KW-0472">Membrane</keyword>
<feature type="transmembrane region" description="Helical" evidence="1">
    <location>
        <begin position="20"/>
        <end position="37"/>
    </location>
</feature>
<keyword evidence="1" id="KW-0812">Transmembrane</keyword>
<keyword evidence="3" id="KW-1185">Reference proteome</keyword>
<comment type="caution">
    <text evidence="2">The sequence shown here is derived from an EMBL/GenBank/DDBJ whole genome shotgun (WGS) entry which is preliminary data.</text>
</comment>
<reference evidence="2 3" key="1">
    <citation type="submission" date="2023-06" db="EMBL/GenBank/DDBJ databases">
        <title>Sporosarcina sp. nov., isolated from Korean traditional fermented seafood 'Jeotgal'.</title>
        <authorList>
            <person name="Yang A.I."/>
            <person name="Shin N.-R."/>
        </authorList>
    </citation>
    <scope>NUCLEOTIDE SEQUENCE [LARGE SCALE GENOMIC DNA]</scope>
    <source>
        <strain evidence="2 3">KCTC13119</strain>
    </source>
</reference>
<dbReference type="EMBL" id="JAUBDI010000005">
    <property type="protein sequence ID" value="MDW0112999.1"/>
    <property type="molecule type" value="Genomic_DNA"/>
</dbReference>
<feature type="transmembrane region" description="Helical" evidence="1">
    <location>
        <begin position="351"/>
        <end position="368"/>
    </location>
</feature>
<evidence type="ECO:0000313" key="2">
    <source>
        <dbReference type="EMBL" id="MDW0112999.1"/>
    </source>
</evidence>
<gene>
    <name evidence="2" type="ORF">QT711_07360</name>
</gene>
<keyword evidence="1" id="KW-1133">Transmembrane helix</keyword>
<evidence type="ECO:0000313" key="3">
    <source>
        <dbReference type="Proteomes" id="UP001282284"/>
    </source>
</evidence>
<feature type="transmembrane region" description="Helical" evidence="1">
    <location>
        <begin position="265"/>
        <end position="287"/>
    </location>
</feature>
<evidence type="ECO:0008006" key="4">
    <source>
        <dbReference type="Google" id="ProtNLM"/>
    </source>
</evidence>
<feature type="transmembrane region" description="Helical" evidence="1">
    <location>
        <begin position="294"/>
        <end position="314"/>
    </location>
</feature>
<name>A0ABU4G7Q3_9BACL</name>
<dbReference type="Proteomes" id="UP001282284">
    <property type="component" value="Unassembled WGS sequence"/>
</dbReference>
<protein>
    <recommendedName>
        <fullName evidence="4">ABC-2 type transport system permease protein</fullName>
    </recommendedName>
</protein>
<feature type="transmembrane region" description="Helical" evidence="1">
    <location>
        <begin position="172"/>
        <end position="193"/>
    </location>
</feature>
<evidence type="ECO:0000256" key="1">
    <source>
        <dbReference type="SAM" id="Phobius"/>
    </source>
</evidence>
<sequence length="389" mass="44440">MYRNYLLFELKLVMRNKKNWLLGCALLLFFPLYYMHYSDTEVQDLQTLKNEEANTYQSIFFYLPEEYRETSVGDEIYTNLTEQSSLVNNQRFALWQKDVDHDAFIESGLRVNELRLRLHELDNEGIHPSFVIPKEEIYKEMALLRYYKEHSLPLVPDPFVASNYLPVALESLSGLVFCLLVLLIGSSMYVHDLQRKTIIGIFPVSFMQKLLSKVGIHAMQILLFLVIGLVAGGLYVSFQTGWGSVQSPMLLYTGGDYIAVSTIRYVLYMLLAFMLTALLLLFALALLTLVTKNVYASLFIVILILLVPAGLQFADMHVEWLYPLYMLDIEAILSGNAALALGSETLDYRRALIWLVGMNIVLFVGLFLKNKWSYRNARLPVTESGGSAN</sequence>